<feature type="region of interest" description="Disordered" evidence="2">
    <location>
        <begin position="1"/>
        <end position="32"/>
    </location>
</feature>
<evidence type="ECO:0000313" key="3">
    <source>
        <dbReference type="EMBL" id="MDP5181636.1"/>
    </source>
</evidence>
<proteinExistence type="predicted"/>
<protein>
    <recommendedName>
        <fullName evidence="5">DivIVA protein</fullName>
    </recommendedName>
</protein>
<accession>A0ABT9I7U0</accession>
<evidence type="ECO:0000256" key="1">
    <source>
        <dbReference type="SAM" id="Coils"/>
    </source>
</evidence>
<dbReference type="RefSeq" id="WP_305998353.1">
    <property type="nucleotide sequence ID" value="NZ_JASNFN010000002.1"/>
</dbReference>
<gene>
    <name evidence="3" type="ORF">QOZ88_03220</name>
</gene>
<evidence type="ECO:0000313" key="4">
    <source>
        <dbReference type="Proteomes" id="UP001233673"/>
    </source>
</evidence>
<keyword evidence="4" id="KW-1185">Reference proteome</keyword>
<evidence type="ECO:0008006" key="5">
    <source>
        <dbReference type="Google" id="ProtNLM"/>
    </source>
</evidence>
<comment type="caution">
    <text evidence="3">The sequence shown here is derived from an EMBL/GenBank/DDBJ whole genome shotgun (WGS) entry which is preliminary data.</text>
</comment>
<sequence>MSTATQLEGAAEVTDGAPRPHPHPHPNVSGDLPTLFRAAPMFRRVLAGYDRFQVDTYVQWAEDELATAEREREHLLDRCLQTRTALDEARQLLDHSAGGGELLRLSERIGSMLSAAADQAQGMTAEAEELRAAARAEAEELRARAADELARARAGARETAAAATARAETLLVVVGRTLDAAEQIRTDAVAEAERRAAGARAVERRAAERAAELVEQAAAEVARGRLQGRAEILGMLATGREERRRADAEAAAHRDRLDRQATERRAALLADVAALERRREELAAEVERVAHTVPAGPADPPAATTGRLLDRLRRPRPPRAGTA</sequence>
<name>A0ABT9I7U0_9ACTN</name>
<dbReference type="Proteomes" id="UP001233673">
    <property type="component" value="Unassembled WGS sequence"/>
</dbReference>
<keyword evidence="1" id="KW-0175">Coiled coil</keyword>
<feature type="coiled-coil region" evidence="1">
    <location>
        <begin position="113"/>
        <end position="155"/>
    </location>
</feature>
<reference evidence="4" key="1">
    <citation type="submission" date="2023-05" db="EMBL/GenBank/DDBJ databases">
        <title>Draft genome of Pseudofrankia sp. BMG5.37.</title>
        <authorList>
            <person name="Gtari M."/>
            <person name="Ghodhbane F."/>
            <person name="Sbissi I."/>
        </authorList>
    </citation>
    <scope>NUCLEOTIDE SEQUENCE [LARGE SCALE GENOMIC DNA]</scope>
    <source>
        <strain evidence="4">BMG 814</strain>
    </source>
</reference>
<organism evidence="3 4">
    <name type="scientific">Blastococcus carthaginiensis</name>
    <dbReference type="NCBI Taxonomy" id="3050034"/>
    <lineage>
        <taxon>Bacteria</taxon>
        <taxon>Bacillati</taxon>
        <taxon>Actinomycetota</taxon>
        <taxon>Actinomycetes</taxon>
        <taxon>Geodermatophilales</taxon>
        <taxon>Geodermatophilaceae</taxon>
        <taxon>Blastococcus</taxon>
    </lineage>
</organism>
<evidence type="ECO:0000256" key="2">
    <source>
        <dbReference type="SAM" id="MobiDB-lite"/>
    </source>
</evidence>
<dbReference type="EMBL" id="JASNFN010000002">
    <property type="protein sequence ID" value="MDP5181636.1"/>
    <property type="molecule type" value="Genomic_DNA"/>
</dbReference>
<feature type="region of interest" description="Disordered" evidence="2">
    <location>
        <begin position="289"/>
        <end position="323"/>
    </location>
</feature>